<feature type="region of interest" description="Disordered" evidence="1">
    <location>
        <begin position="409"/>
        <end position="445"/>
    </location>
</feature>
<feature type="region of interest" description="Disordered" evidence="1">
    <location>
        <begin position="218"/>
        <end position="280"/>
    </location>
</feature>
<evidence type="ECO:0000313" key="3">
    <source>
        <dbReference type="EMBL" id="RQH00628.1"/>
    </source>
</evidence>
<accession>A0A3N6MD25</accession>
<dbReference type="RefSeq" id="WP_124153749.1">
    <property type="nucleotide sequence ID" value="NZ_RQIS01000026.1"/>
</dbReference>
<dbReference type="Proteomes" id="UP000272778">
    <property type="component" value="Unassembled WGS sequence"/>
</dbReference>
<proteinExistence type="predicted"/>
<evidence type="ECO:0000313" key="4">
    <source>
        <dbReference type="Proteomes" id="UP000272778"/>
    </source>
</evidence>
<evidence type="ECO:0000256" key="2">
    <source>
        <dbReference type="SAM" id="Phobius"/>
    </source>
</evidence>
<keyword evidence="2" id="KW-0472">Membrane</keyword>
<keyword evidence="2" id="KW-0812">Transmembrane</keyword>
<name>A0A3N6MD25_9BURK</name>
<feature type="compositionally biased region" description="Basic residues" evidence="1">
    <location>
        <begin position="429"/>
        <end position="445"/>
    </location>
</feature>
<comment type="caution">
    <text evidence="3">The sequence shown here is derived from an EMBL/GenBank/DDBJ whole genome shotgun (WGS) entry which is preliminary data.</text>
</comment>
<feature type="transmembrane region" description="Helical" evidence="2">
    <location>
        <begin position="345"/>
        <end position="365"/>
    </location>
</feature>
<keyword evidence="2" id="KW-1133">Transmembrane helix</keyword>
<dbReference type="EMBL" id="RQIS01000026">
    <property type="protein sequence ID" value="RQH00628.1"/>
    <property type="molecule type" value="Genomic_DNA"/>
</dbReference>
<evidence type="ECO:0000256" key="1">
    <source>
        <dbReference type="SAM" id="MobiDB-lite"/>
    </source>
</evidence>
<sequence>MADNADNDLLSPSRAARRGPSKRRTSSAARDTENKPARTAQSTQAFAQPGEPLRDETTLDLFAADPLHAPVQVTGTGDRTGVSDSFELQEQERQAVEASQVTATTDGAEALVAVSHISVQAEAATAVAAGAATDTALRDDANGSVASEVAAALESAATASVGSEITADAVVPVTDRPQAPTLAEGSAAAEVVFQDAAATQVNEAATEPMLPGQALAQLRSNRTVAAPRPAKGRRTVSREADADSAATDDAPSAGPEQPAEPANASRAEASPASDRPVPSFRYAGDFTRAGMVAESAVADATTSAARLVPPEMDPARAAAFAEAIDALNGVIADQRRAAAELSRRMRWMLGAVVGALLVTVAAGVAQTLIVSRLATDASAQQQRLAQMMQDQQAVIANALARLPSQAEAPAAQVASQSTARPVATSPAHHTQRAATHVHHAHTASQ</sequence>
<reference evidence="3 4" key="1">
    <citation type="submission" date="2018-11" db="EMBL/GenBank/DDBJ databases">
        <title>Paraburkholderia sp. DHOA04, isolated from soil.</title>
        <authorList>
            <person name="Gao Z.-H."/>
            <person name="Qiu L.-H."/>
            <person name="Fu J.-C."/>
        </authorList>
    </citation>
    <scope>NUCLEOTIDE SEQUENCE [LARGE SCALE GENOMIC DNA]</scope>
    <source>
        <strain evidence="3 4">DHOA04</strain>
    </source>
</reference>
<feature type="compositionally biased region" description="Polar residues" evidence="1">
    <location>
        <begin position="73"/>
        <end position="88"/>
    </location>
</feature>
<dbReference type="OrthoDB" id="9007508at2"/>
<feature type="region of interest" description="Disordered" evidence="1">
    <location>
        <begin position="1"/>
        <end position="56"/>
    </location>
</feature>
<protein>
    <submittedName>
        <fullName evidence="3">Uncharacterized protein</fullName>
    </submittedName>
</protein>
<feature type="region of interest" description="Disordered" evidence="1">
    <location>
        <begin position="70"/>
        <end position="92"/>
    </location>
</feature>
<dbReference type="AlphaFoldDB" id="A0A3N6MD25"/>
<organism evidence="3 4">
    <name type="scientific">Paraburkholderia dinghuensis</name>
    <dbReference type="NCBI Taxonomy" id="2305225"/>
    <lineage>
        <taxon>Bacteria</taxon>
        <taxon>Pseudomonadati</taxon>
        <taxon>Pseudomonadota</taxon>
        <taxon>Betaproteobacteria</taxon>
        <taxon>Burkholderiales</taxon>
        <taxon>Burkholderiaceae</taxon>
        <taxon>Paraburkholderia</taxon>
    </lineage>
</organism>
<feature type="compositionally biased region" description="Low complexity" evidence="1">
    <location>
        <begin position="243"/>
        <end position="253"/>
    </location>
</feature>
<gene>
    <name evidence="3" type="ORF">D1Y85_24910</name>
</gene>
<feature type="compositionally biased region" description="Basic residues" evidence="1">
    <location>
        <begin position="15"/>
        <end position="25"/>
    </location>
</feature>
<keyword evidence="4" id="KW-1185">Reference proteome</keyword>